<dbReference type="Pfam" id="PF01618">
    <property type="entry name" value="MotA_ExbB"/>
    <property type="match status" value="1"/>
</dbReference>
<keyword evidence="7 9" id="KW-0472">Membrane</keyword>
<evidence type="ECO:0000259" key="10">
    <source>
        <dbReference type="Pfam" id="PF01618"/>
    </source>
</evidence>
<dbReference type="GO" id="GO:0005886">
    <property type="term" value="C:plasma membrane"/>
    <property type="evidence" value="ECO:0007669"/>
    <property type="project" value="UniProtKB-SubCell"/>
</dbReference>
<dbReference type="GO" id="GO:0017038">
    <property type="term" value="P:protein import"/>
    <property type="evidence" value="ECO:0007669"/>
    <property type="project" value="TreeGrafter"/>
</dbReference>
<dbReference type="InterPro" id="IPR002898">
    <property type="entry name" value="MotA_ExbB_proton_chnl"/>
</dbReference>
<comment type="caution">
    <text evidence="11">The sequence shown here is derived from an EMBL/GenBank/DDBJ whole genome shotgun (WGS) entry which is preliminary data.</text>
</comment>
<keyword evidence="6 9" id="KW-1133">Transmembrane helix</keyword>
<keyword evidence="3" id="KW-1003">Cell membrane</keyword>
<dbReference type="Proteomes" id="UP000019140">
    <property type="component" value="Unassembled WGS sequence"/>
</dbReference>
<evidence type="ECO:0000256" key="5">
    <source>
        <dbReference type="ARBA" id="ARBA00022927"/>
    </source>
</evidence>
<evidence type="ECO:0000313" key="11">
    <source>
        <dbReference type="EMBL" id="ETX01868.1"/>
    </source>
</evidence>
<proteinExistence type="inferred from homology"/>
<evidence type="ECO:0000256" key="2">
    <source>
        <dbReference type="ARBA" id="ARBA00022448"/>
    </source>
</evidence>
<accession>W4LVF0</accession>
<feature type="domain" description="MotA/TolQ/ExbB proton channel" evidence="10">
    <location>
        <begin position="103"/>
        <end position="213"/>
    </location>
</feature>
<dbReference type="PANTHER" id="PTHR30625">
    <property type="entry name" value="PROTEIN TOLQ"/>
    <property type="match status" value="1"/>
</dbReference>
<feature type="transmembrane region" description="Helical" evidence="9">
    <location>
        <begin position="132"/>
        <end position="156"/>
    </location>
</feature>
<dbReference type="AlphaFoldDB" id="W4LVF0"/>
<name>W4LVF0_9BACT</name>
<dbReference type="PANTHER" id="PTHR30625:SF15">
    <property type="entry name" value="BIOPOLYMER TRANSPORT PROTEIN EXBB"/>
    <property type="match status" value="1"/>
</dbReference>
<reference evidence="11 12" key="1">
    <citation type="journal article" date="2014" name="Nature">
        <title>An environmental bacterial taxon with a large and distinct metabolic repertoire.</title>
        <authorList>
            <person name="Wilson M.C."/>
            <person name="Mori T."/>
            <person name="Ruckert C."/>
            <person name="Uria A.R."/>
            <person name="Helf M.J."/>
            <person name="Takada K."/>
            <person name="Gernert C."/>
            <person name="Steffens U.A."/>
            <person name="Heycke N."/>
            <person name="Schmitt S."/>
            <person name="Rinke C."/>
            <person name="Helfrich E.J."/>
            <person name="Brachmann A.O."/>
            <person name="Gurgui C."/>
            <person name="Wakimoto T."/>
            <person name="Kracht M."/>
            <person name="Crusemann M."/>
            <person name="Hentschel U."/>
            <person name="Abe I."/>
            <person name="Matsunaga S."/>
            <person name="Kalinowski J."/>
            <person name="Takeyama H."/>
            <person name="Piel J."/>
        </authorList>
    </citation>
    <scope>NUCLEOTIDE SEQUENCE [LARGE SCALE GENOMIC DNA]</scope>
    <source>
        <strain evidence="12">TSY2</strain>
    </source>
</reference>
<keyword evidence="5 8" id="KW-0653">Protein transport</keyword>
<feature type="transmembrane region" description="Helical" evidence="9">
    <location>
        <begin position="176"/>
        <end position="202"/>
    </location>
</feature>
<evidence type="ECO:0000256" key="6">
    <source>
        <dbReference type="ARBA" id="ARBA00022989"/>
    </source>
</evidence>
<keyword evidence="4 9" id="KW-0812">Transmembrane</keyword>
<keyword evidence="2 8" id="KW-0813">Transport</keyword>
<evidence type="ECO:0000256" key="9">
    <source>
        <dbReference type="SAM" id="Phobius"/>
    </source>
</evidence>
<dbReference type="HOGENOM" id="CLU_053325_4_5_7"/>
<evidence type="ECO:0000256" key="1">
    <source>
        <dbReference type="ARBA" id="ARBA00004651"/>
    </source>
</evidence>
<dbReference type="EMBL" id="AZHX01001581">
    <property type="protein sequence ID" value="ETX01868.1"/>
    <property type="molecule type" value="Genomic_DNA"/>
</dbReference>
<sequence length="226" mass="25483">MICKCFGGKRFGKRSESKGMQRMTETLYEYVALGGIVMVPILLCAVLALAIIFERLWNLRRQRWFEADLLETLEHLLHERKLPEATTLCKRHDSLMTRLILVALLNADRSRWEIKELIEDQGRQEAPVLERYLTTLGTIASIAPFLGLLGTVLGFLRVFEVLSEQAGNTNAVMLSAGIHNALITTAAGLCVAIPTLVAYNYFARRAEGLILESERISLRLLNILKR</sequence>
<keyword evidence="12" id="KW-1185">Reference proteome</keyword>
<gene>
    <name evidence="11" type="ORF">ETSY2_36535</name>
</gene>
<dbReference type="InterPro" id="IPR050790">
    <property type="entry name" value="ExbB/TolQ_transport"/>
</dbReference>
<feature type="transmembrane region" description="Helical" evidence="9">
    <location>
        <begin position="30"/>
        <end position="53"/>
    </location>
</feature>
<evidence type="ECO:0000256" key="3">
    <source>
        <dbReference type="ARBA" id="ARBA00022475"/>
    </source>
</evidence>
<comment type="similarity">
    <text evidence="8">Belongs to the exbB/tolQ family.</text>
</comment>
<dbReference type="PATRIC" id="fig|1429439.4.peg.6171"/>
<evidence type="ECO:0000256" key="4">
    <source>
        <dbReference type="ARBA" id="ARBA00022692"/>
    </source>
</evidence>
<evidence type="ECO:0000256" key="7">
    <source>
        <dbReference type="ARBA" id="ARBA00023136"/>
    </source>
</evidence>
<comment type="subcellular location">
    <subcellularLocation>
        <location evidence="1">Cell membrane</location>
        <topology evidence="1">Multi-pass membrane protein</topology>
    </subcellularLocation>
    <subcellularLocation>
        <location evidence="8">Membrane</location>
        <topology evidence="8">Multi-pass membrane protein</topology>
    </subcellularLocation>
</comment>
<protein>
    <recommendedName>
        <fullName evidence="10">MotA/TolQ/ExbB proton channel domain-containing protein</fullName>
    </recommendedName>
</protein>
<evidence type="ECO:0000313" key="12">
    <source>
        <dbReference type="Proteomes" id="UP000019140"/>
    </source>
</evidence>
<organism evidence="11 12">
    <name type="scientific">Candidatus Entotheonella gemina</name>
    <dbReference type="NCBI Taxonomy" id="1429439"/>
    <lineage>
        <taxon>Bacteria</taxon>
        <taxon>Pseudomonadati</taxon>
        <taxon>Nitrospinota/Tectimicrobiota group</taxon>
        <taxon>Candidatus Tectimicrobiota</taxon>
        <taxon>Candidatus Entotheonellia</taxon>
        <taxon>Candidatus Entotheonellales</taxon>
        <taxon>Candidatus Entotheonellaceae</taxon>
        <taxon>Candidatus Entotheonella</taxon>
    </lineage>
</organism>
<evidence type="ECO:0000256" key="8">
    <source>
        <dbReference type="RuleBase" id="RU004057"/>
    </source>
</evidence>